<evidence type="ECO:0000256" key="3">
    <source>
        <dbReference type="ARBA" id="ARBA00022793"/>
    </source>
</evidence>
<name>A0ABW5A2H6_9RHOB</name>
<evidence type="ECO:0000256" key="7">
    <source>
        <dbReference type="ARBA" id="ARBA00023209"/>
    </source>
</evidence>
<feature type="chain" id="PRO_5044915845" description="Phosphatidylserine decarboxylase beta chain" evidence="11">
    <location>
        <begin position="1"/>
        <end position="250"/>
    </location>
</feature>
<dbReference type="EMBL" id="JBHUIX010000001">
    <property type="protein sequence ID" value="MFD2172463.1"/>
    <property type="molecule type" value="Genomic_DNA"/>
</dbReference>
<keyword evidence="12" id="KW-1133">Transmembrane helix</keyword>
<comment type="subunit">
    <text evidence="11">Heterodimer of a large membrane-associated beta subunit and a small pyruvoyl-containing alpha subunit.</text>
</comment>
<keyword evidence="8 11" id="KW-0456">Lyase</keyword>
<dbReference type="InterPro" id="IPR033175">
    <property type="entry name" value="PSD-A"/>
</dbReference>
<dbReference type="Proteomes" id="UP001597413">
    <property type="component" value="Unassembled WGS sequence"/>
</dbReference>
<dbReference type="HAMAP" id="MF_00664">
    <property type="entry name" value="PS_decarb_PSD_A"/>
    <property type="match status" value="1"/>
</dbReference>
<evidence type="ECO:0000256" key="10">
    <source>
        <dbReference type="ARBA" id="ARBA00023317"/>
    </source>
</evidence>
<comment type="caution">
    <text evidence="13">The sequence shown here is derived from an EMBL/GenBank/DDBJ whole genome shotgun (WGS) entry which is preliminary data.</text>
</comment>
<comment type="cofactor">
    <cofactor evidence="11">
        <name>pyruvate</name>
        <dbReference type="ChEBI" id="CHEBI:15361"/>
    </cofactor>
    <text evidence="11">Binds 1 pyruvoyl group covalently per subunit.</text>
</comment>
<keyword evidence="14" id="KW-1185">Reference proteome</keyword>
<keyword evidence="6 11" id="KW-0865">Zymogen</keyword>
<dbReference type="PANTHER" id="PTHR35809">
    <property type="entry name" value="ARCHAETIDYLSERINE DECARBOXYLASE PROENZYME-RELATED"/>
    <property type="match status" value="1"/>
</dbReference>
<evidence type="ECO:0000256" key="8">
    <source>
        <dbReference type="ARBA" id="ARBA00023239"/>
    </source>
</evidence>
<keyword evidence="10 11" id="KW-0670">Pyruvate</keyword>
<feature type="transmembrane region" description="Helical" evidence="12">
    <location>
        <begin position="81"/>
        <end position="114"/>
    </location>
</feature>
<feature type="modified residue" description="Pyruvic acid (Ser); by autocatalysis" evidence="11">
    <location>
        <position position="251"/>
    </location>
</feature>
<feature type="active site" description="Schiff-base intermediate with substrate; via pyruvic acid" evidence="11">
    <location>
        <position position="251"/>
    </location>
</feature>
<dbReference type="EC" id="4.1.1.65" evidence="11"/>
<keyword evidence="12" id="KW-0812">Transmembrane</keyword>
<dbReference type="NCBIfam" id="NF003678">
    <property type="entry name" value="PRK05305.1-2"/>
    <property type="match status" value="1"/>
</dbReference>
<evidence type="ECO:0000256" key="2">
    <source>
        <dbReference type="ARBA" id="ARBA00022516"/>
    </source>
</evidence>
<dbReference type="Pfam" id="PF02666">
    <property type="entry name" value="PS_Dcarbxylase"/>
    <property type="match status" value="1"/>
</dbReference>
<keyword evidence="9 11" id="KW-1208">Phospholipid metabolism</keyword>
<gene>
    <name evidence="11" type="primary">psd</name>
    <name evidence="13" type="ORF">ACFSM0_00010</name>
</gene>
<comment type="subcellular location">
    <subcellularLocation>
        <location evidence="11">Cell membrane</location>
        <topology evidence="11">Peripheral membrane protein</topology>
    </subcellularLocation>
</comment>
<evidence type="ECO:0000256" key="11">
    <source>
        <dbReference type="HAMAP-Rule" id="MF_00664"/>
    </source>
</evidence>
<dbReference type="NCBIfam" id="NF003677">
    <property type="entry name" value="PRK05305.1-1"/>
    <property type="match status" value="1"/>
</dbReference>
<sequence>MIAASFGADGEQNCQICQSESFARRCGARCRTPAQHARPRFLRRRVALGRRRRKDQRERLAMSVSMLSTFIKPMHPEGAKFVGIGAAIAVVLFLIWAPLGWIGTGLTIWVYYFFRDPVRVTPARPGLMVSPADGIVSLLEPAVPPAELGLGDQPLTRVSVFMSVFNCHVNRLPMAGRITKIAYHEGLFLNASLDKASSDNERNGIAVETADGLRYGVVQIAGLVARRIVSFVQEGAVLKTGERFGLIRFGSRLDIYLPEGVDPMVSIGQTMIAGETVIADLVSREGPREGCAN</sequence>
<dbReference type="InterPro" id="IPR003817">
    <property type="entry name" value="PS_Dcarbxylase"/>
</dbReference>
<dbReference type="GO" id="GO:0004609">
    <property type="term" value="F:phosphatidylserine decarboxylase activity"/>
    <property type="evidence" value="ECO:0007669"/>
    <property type="project" value="UniProtKB-EC"/>
</dbReference>
<evidence type="ECO:0000256" key="9">
    <source>
        <dbReference type="ARBA" id="ARBA00023264"/>
    </source>
</evidence>
<evidence type="ECO:0000256" key="5">
    <source>
        <dbReference type="ARBA" id="ARBA00023136"/>
    </source>
</evidence>
<feature type="chain" id="PRO_5044915846" description="Phosphatidylserine decarboxylase alpha chain" evidence="11">
    <location>
        <begin position="251"/>
        <end position="293"/>
    </location>
</feature>
<comment type="similarity">
    <text evidence="11">Belongs to the phosphatidylserine decarboxylase family. PSD-A subfamily.</text>
</comment>
<evidence type="ECO:0000256" key="4">
    <source>
        <dbReference type="ARBA" id="ARBA00023098"/>
    </source>
</evidence>
<comment type="PTM">
    <text evidence="11">Is synthesized initially as an inactive proenzyme. Formation of the active enzyme involves a self-maturation process in which the active site pyruvoyl group is generated from an internal serine residue via an autocatalytic post-translational modification. Two non-identical subunits are generated from the proenzyme in this reaction, and the pyruvate is formed at the N-terminus of the alpha chain, which is derived from the carboxyl end of the proenzyme. The post-translation cleavage follows an unusual pathway, termed non-hydrolytic serinolysis, in which the side chain hydroxyl group of the serine supplies its oxygen atom to form the C-terminus of the beta chain, while the remainder of the serine residue undergoes an oxidative deamination to produce ammonia and the pyruvoyl prosthetic group on the alpha chain.</text>
</comment>
<keyword evidence="2 11" id="KW-0444">Lipid biosynthesis</keyword>
<evidence type="ECO:0000256" key="1">
    <source>
        <dbReference type="ARBA" id="ARBA00022475"/>
    </source>
</evidence>
<feature type="site" description="Cleavage (non-hydrolytic); by autocatalysis" evidence="11">
    <location>
        <begin position="250"/>
        <end position="251"/>
    </location>
</feature>
<dbReference type="NCBIfam" id="NF003679">
    <property type="entry name" value="PRK05305.1-3"/>
    <property type="match status" value="1"/>
</dbReference>
<keyword evidence="7 11" id="KW-0594">Phospholipid biosynthesis</keyword>
<evidence type="ECO:0000313" key="13">
    <source>
        <dbReference type="EMBL" id="MFD2172463.1"/>
    </source>
</evidence>
<dbReference type="RefSeq" id="WP_377385691.1">
    <property type="nucleotide sequence ID" value="NZ_JBHUIX010000001.1"/>
</dbReference>
<dbReference type="NCBIfam" id="NF003685">
    <property type="entry name" value="PRK05305.2-5"/>
    <property type="match status" value="1"/>
</dbReference>
<keyword evidence="5 11" id="KW-0472">Membrane</keyword>
<comment type="function">
    <text evidence="11">Catalyzes the formation of phosphatidylethanolamine (PtdEtn) from phosphatidylserine (PtdSer).</text>
</comment>
<evidence type="ECO:0000256" key="12">
    <source>
        <dbReference type="SAM" id="Phobius"/>
    </source>
</evidence>
<evidence type="ECO:0000313" key="14">
    <source>
        <dbReference type="Proteomes" id="UP001597413"/>
    </source>
</evidence>
<dbReference type="PANTHER" id="PTHR35809:SF1">
    <property type="entry name" value="ARCHAETIDYLSERINE DECARBOXYLASE PROENZYME-RELATED"/>
    <property type="match status" value="1"/>
</dbReference>
<organism evidence="13 14">
    <name type="scientific">Rhodobacter lacus</name>
    <dbReference type="NCBI Taxonomy" id="1641972"/>
    <lineage>
        <taxon>Bacteria</taxon>
        <taxon>Pseudomonadati</taxon>
        <taxon>Pseudomonadota</taxon>
        <taxon>Alphaproteobacteria</taxon>
        <taxon>Rhodobacterales</taxon>
        <taxon>Rhodobacter group</taxon>
        <taxon>Rhodobacter</taxon>
    </lineage>
</organism>
<keyword evidence="4 11" id="KW-0443">Lipid metabolism</keyword>
<evidence type="ECO:0000256" key="6">
    <source>
        <dbReference type="ARBA" id="ARBA00023145"/>
    </source>
</evidence>
<protein>
    <recommendedName>
        <fullName evidence="11">Phosphatidylserine decarboxylase proenzyme</fullName>
        <ecNumber evidence="11">4.1.1.65</ecNumber>
    </recommendedName>
    <component>
        <recommendedName>
            <fullName evidence="11">Phosphatidylserine decarboxylase alpha chain</fullName>
        </recommendedName>
    </component>
    <component>
        <recommendedName>
            <fullName evidence="11">Phosphatidylserine decarboxylase beta chain</fullName>
        </recommendedName>
    </component>
</protein>
<keyword evidence="1 11" id="KW-1003">Cell membrane</keyword>
<comment type="pathway">
    <text evidence="11">Phospholipid metabolism; phosphatidylethanolamine biosynthesis; phosphatidylethanolamine from CDP-diacylglycerol: step 2/2.</text>
</comment>
<accession>A0ABW5A2H6</accession>
<proteinExistence type="inferred from homology"/>
<reference evidence="14" key="1">
    <citation type="journal article" date="2019" name="Int. J. Syst. Evol. Microbiol.">
        <title>The Global Catalogue of Microorganisms (GCM) 10K type strain sequencing project: providing services to taxonomists for standard genome sequencing and annotation.</title>
        <authorList>
            <consortium name="The Broad Institute Genomics Platform"/>
            <consortium name="The Broad Institute Genome Sequencing Center for Infectious Disease"/>
            <person name="Wu L."/>
            <person name="Ma J."/>
        </authorList>
    </citation>
    <scope>NUCLEOTIDE SEQUENCE [LARGE SCALE GENOMIC DNA]</scope>
    <source>
        <strain evidence="14">CCUG 55131</strain>
    </source>
</reference>
<comment type="catalytic activity">
    <reaction evidence="11">
        <text>a 1,2-diacyl-sn-glycero-3-phospho-L-serine + H(+) = a 1,2-diacyl-sn-glycero-3-phosphoethanolamine + CO2</text>
        <dbReference type="Rhea" id="RHEA:20828"/>
        <dbReference type="ChEBI" id="CHEBI:15378"/>
        <dbReference type="ChEBI" id="CHEBI:16526"/>
        <dbReference type="ChEBI" id="CHEBI:57262"/>
        <dbReference type="ChEBI" id="CHEBI:64612"/>
        <dbReference type="EC" id="4.1.1.65"/>
    </reaction>
</comment>
<keyword evidence="3 11" id="KW-0210">Decarboxylase</keyword>